<comment type="caution">
    <text evidence="2">The sequence shown here is derived from an EMBL/GenBank/DDBJ whole genome shotgun (WGS) entry which is preliminary data.</text>
</comment>
<feature type="compositionally biased region" description="Low complexity" evidence="1">
    <location>
        <begin position="313"/>
        <end position="330"/>
    </location>
</feature>
<feature type="compositionally biased region" description="Pro residues" evidence="1">
    <location>
        <begin position="10"/>
        <end position="25"/>
    </location>
</feature>
<organism evidence="2 3">
    <name type="scientific">Rhizoclosmatium globosum</name>
    <dbReference type="NCBI Taxonomy" id="329046"/>
    <lineage>
        <taxon>Eukaryota</taxon>
        <taxon>Fungi</taxon>
        <taxon>Fungi incertae sedis</taxon>
        <taxon>Chytridiomycota</taxon>
        <taxon>Chytridiomycota incertae sedis</taxon>
        <taxon>Chytridiomycetes</taxon>
        <taxon>Chytridiales</taxon>
        <taxon>Chytriomycetaceae</taxon>
        <taxon>Rhizoclosmatium</taxon>
    </lineage>
</organism>
<evidence type="ECO:0000313" key="3">
    <source>
        <dbReference type="Proteomes" id="UP000193642"/>
    </source>
</evidence>
<keyword evidence="3" id="KW-1185">Reference proteome</keyword>
<feature type="compositionally biased region" description="Acidic residues" evidence="1">
    <location>
        <begin position="202"/>
        <end position="253"/>
    </location>
</feature>
<feature type="region of interest" description="Disordered" evidence="1">
    <location>
        <begin position="194"/>
        <end position="351"/>
    </location>
</feature>
<feature type="region of interest" description="Disordered" evidence="1">
    <location>
        <begin position="1"/>
        <end position="46"/>
    </location>
</feature>
<sequence>MAPKSTLQPPTEPLPGFPTMKPPSPLKRKRSKGHGRKSATKAPTRTFTTPGEFAAMINWLEIASNFKIVVGGAAKDAKMKSGQLLKKVDGLKQLMNHVNATCCSGWDAKTVKNRYDGWITRHVTPVVYKKTKKEAQATGFGLTNNDEEKEIRTIEEKLECMCPQYVRLDRLFGERFNVKPLATTEVGIVVDKDGEKGKEVDGEVEEDAESCENSESDEGAEDVEDSGDEENGENSEDGNEDTEFESCDEDQDEVVLVGATRGTVRGVKEAITPQATQDEAELFSVDKNDSEYNDYEYDPIPSPTRKKRQVPPKSKATKSTLSKAKLSAKSPISDTQIKASITASSSSSSKKMDFSTAFNYAQAAKNEILQKAISEKAAVKHEKLRFEETKWREERDDKKAVLALKSEQQKKELEMTEKRQFFDMAMALSKEAGISFGDAAKAIRDGLF</sequence>
<name>A0A1Y2C391_9FUNG</name>
<dbReference type="AlphaFoldDB" id="A0A1Y2C391"/>
<evidence type="ECO:0000313" key="2">
    <source>
        <dbReference type="EMBL" id="ORY41416.1"/>
    </source>
</evidence>
<reference evidence="2 3" key="1">
    <citation type="submission" date="2016-07" db="EMBL/GenBank/DDBJ databases">
        <title>Pervasive Adenine N6-methylation of Active Genes in Fungi.</title>
        <authorList>
            <consortium name="DOE Joint Genome Institute"/>
            <person name="Mondo S.J."/>
            <person name="Dannebaum R.O."/>
            <person name="Kuo R.C."/>
            <person name="Labutti K."/>
            <person name="Haridas S."/>
            <person name="Kuo A."/>
            <person name="Salamov A."/>
            <person name="Ahrendt S.R."/>
            <person name="Lipzen A."/>
            <person name="Sullivan W."/>
            <person name="Andreopoulos W.B."/>
            <person name="Clum A."/>
            <person name="Lindquist E."/>
            <person name="Daum C."/>
            <person name="Ramamoorthy G.K."/>
            <person name="Gryganskyi A."/>
            <person name="Culley D."/>
            <person name="Magnuson J.K."/>
            <person name="James T.Y."/>
            <person name="O'Malley M.A."/>
            <person name="Stajich J.E."/>
            <person name="Spatafora J.W."/>
            <person name="Visel A."/>
            <person name="Grigoriev I.V."/>
        </authorList>
    </citation>
    <scope>NUCLEOTIDE SEQUENCE [LARGE SCALE GENOMIC DNA]</scope>
    <source>
        <strain evidence="2 3">JEL800</strain>
    </source>
</reference>
<feature type="compositionally biased region" description="Low complexity" evidence="1">
    <location>
        <begin position="337"/>
        <end position="349"/>
    </location>
</feature>
<evidence type="ECO:0000256" key="1">
    <source>
        <dbReference type="SAM" id="MobiDB-lite"/>
    </source>
</evidence>
<protein>
    <submittedName>
        <fullName evidence="2">Uncharacterized protein</fullName>
    </submittedName>
</protein>
<dbReference type="OrthoDB" id="2132299at2759"/>
<feature type="compositionally biased region" description="Basic residues" evidence="1">
    <location>
        <begin position="26"/>
        <end position="39"/>
    </location>
</feature>
<accession>A0A1Y2C391</accession>
<dbReference type="Proteomes" id="UP000193642">
    <property type="component" value="Unassembled WGS sequence"/>
</dbReference>
<dbReference type="EMBL" id="MCGO01000032">
    <property type="protein sequence ID" value="ORY41416.1"/>
    <property type="molecule type" value="Genomic_DNA"/>
</dbReference>
<proteinExistence type="predicted"/>
<gene>
    <name evidence="2" type="ORF">BCR33DRAFT_852385</name>
</gene>